<feature type="domain" description="AMP-binding enzyme C-terminal" evidence="4">
    <location>
        <begin position="460"/>
        <end position="536"/>
    </location>
</feature>
<dbReference type="Gene3D" id="3.40.50.12780">
    <property type="entry name" value="N-terminal domain of ligase-like"/>
    <property type="match status" value="1"/>
</dbReference>
<comment type="similarity">
    <text evidence="1">Belongs to the ATP-dependent AMP-binding enzyme family.</text>
</comment>
<comment type="caution">
    <text evidence="5">The sequence shown here is derived from an EMBL/GenBank/DDBJ whole genome shotgun (WGS) entry which is preliminary data.</text>
</comment>
<evidence type="ECO:0000259" key="3">
    <source>
        <dbReference type="Pfam" id="PF00501"/>
    </source>
</evidence>
<keyword evidence="6" id="KW-1185">Reference proteome</keyword>
<reference evidence="6" key="1">
    <citation type="journal article" date="2019" name="Int. J. Syst. Evol. Microbiol.">
        <title>The Global Catalogue of Microorganisms (GCM) 10K type strain sequencing project: providing services to taxonomists for standard genome sequencing and annotation.</title>
        <authorList>
            <consortium name="The Broad Institute Genomics Platform"/>
            <consortium name="The Broad Institute Genome Sequencing Center for Infectious Disease"/>
            <person name="Wu L."/>
            <person name="Ma J."/>
        </authorList>
    </citation>
    <scope>NUCLEOTIDE SEQUENCE [LARGE SCALE GENOMIC DNA]</scope>
    <source>
        <strain evidence="6">CGMCC 1.10106</strain>
    </source>
</reference>
<dbReference type="SUPFAM" id="SSF56801">
    <property type="entry name" value="Acetyl-CoA synthetase-like"/>
    <property type="match status" value="1"/>
</dbReference>
<dbReference type="RefSeq" id="WP_188445176.1">
    <property type="nucleotide sequence ID" value="NZ_BMDW01000002.1"/>
</dbReference>
<dbReference type="EMBL" id="BMDW01000002">
    <property type="protein sequence ID" value="GGA37291.1"/>
    <property type="molecule type" value="Genomic_DNA"/>
</dbReference>
<feature type="domain" description="AMP-dependent synthetase/ligase" evidence="3">
    <location>
        <begin position="41"/>
        <end position="410"/>
    </location>
</feature>
<dbReference type="InterPro" id="IPR025110">
    <property type="entry name" value="AMP-bd_C"/>
</dbReference>
<evidence type="ECO:0000259" key="4">
    <source>
        <dbReference type="Pfam" id="PF13193"/>
    </source>
</evidence>
<evidence type="ECO:0000256" key="1">
    <source>
        <dbReference type="ARBA" id="ARBA00006432"/>
    </source>
</evidence>
<evidence type="ECO:0000313" key="6">
    <source>
        <dbReference type="Proteomes" id="UP000618591"/>
    </source>
</evidence>
<gene>
    <name evidence="5" type="ORF">GCM10011395_04510</name>
</gene>
<name>A0ABQ1G5N2_9SPHN</name>
<dbReference type="PANTHER" id="PTHR43201">
    <property type="entry name" value="ACYL-COA SYNTHETASE"/>
    <property type="match status" value="1"/>
</dbReference>
<accession>A0ABQ1G5N2</accession>
<dbReference type="InterPro" id="IPR020845">
    <property type="entry name" value="AMP-binding_CS"/>
</dbReference>
<dbReference type="GO" id="GO:0016874">
    <property type="term" value="F:ligase activity"/>
    <property type="evidence" value="ECO:0007669"/>
    <property type="project" value="UniProtKB-KW"/>
</dbReference>
<keyword evidence="2 5" id="KW-0436">Ligase</keyword>
<sequence>MSWTTRTDPSGLSVRWSAEVTARYRAEGHWRDSTLVDAARAAVADDPERVLLIEGETRLTRAEAWERALRLAAFFRVRGMKPGDVVSLQLPNWIETAIIALAARMSGLIINPIPPIYRESELSYILADCRAKMIFVPEVFRKHDHVATIAGLRDMLPDLRDVVVVRGEFAQNGRAQDWSTALSHPPLDEADLPAIDPASVMMVMYTSGTTGRPKGVLHTHYSFGNRVRAMGEAWCIGSGDTVFMPSPVTHITGAFWAFDMPWVQGCASVLIDVWSAEDGIRCIVDNRCTVSGGATPFLQQFLDLARDQPDALASLRLFFCGGTTVSPALIREASETFPGCLFFRAYGSTEMTCATLGIQDQSQADMGAETDGLVRYPTEVRLVDNDDVTVPDGEEGEILARGPGLFAGYLNPADNEGTFDDDGFFRMGDLGRVVHTDYLVITGRKKDIIIRSGENISPKEVEDVLGTHPAVAEVAIVAMPSAATGEKGCAFVICRPDRSLDLSEIKRFLDSAGLARQKFPEHLVLVDDLPRVPSGKVKKDVLRRRARDLSLGPNA</sequence>
<evidence type="ECO:0000313" key="5">
    <source>
        <dbReference type="EMBL" id="GGA37291.1"/>
    </source>
</evidence>
<dbReference type="InterPro" id="IPR045851">
    <property type="entry name" value="AMP-bd_C_sf"/>
</dbReference>
<proteinExistence type="inferred from homology"/>
<dbReference type="Gene3D" id="3.30.300.30">
    <property type="match status" value="1"/>
</dbReference>
<dbReference type="Proteomes" id="UP000618591">
    <property type="component" value="Unassembled WGS sequence"/>
</dbReference>
<dbReference type="Pfam" id="PF13193">
    <property type="entry name" value="AMP-binding_C"/>
    <property type="match status" value="1"/>
</dbReference>
<dbReference type="Pfam" id="PF00501">
    <property type="entry name" value="AMP-binding"/>
    <property type="match status" value="1"/>
</dbReference>
<dbReference type="InterPro" id="IPR000873">
    <property type="entry name" value="AMP-dep_synth/lig_dom"/>
</dbReference>
<organism evidence="5 6">
    <name type="scientific">Sphingomonas psychrolutea</name>
    <dbReference type="NCBI Taxonomy" id="1259676"/>
    <lineage>
        <taxon>Bacteria</taxon>
        <taxon>Pseudomonadati</taxon>
        <taxon>Pseudomonadota</taxon>
        <taxon>Alphaproteobacteria</taxon>
        <taxon>Sphingomonadales</taxon>
        <taxon>Sphingomonadaceae</taxon>
        <taxon>Sphingomonas</taxon>
    </lineage>
</organism>
<dbReference type="InterPro" id="IPR042099">
    <property type="entry name" value="ANL_N_sf"/>
</dbReference>
<dbReference type="PANTHER" id="PTHR43201:SF5">
    <property type="entry name" value="MEDIUM-CHAIN ACYL-COA LIGASE ACSF2, MITOCHONDRIAL"/>
    <property type="match status" value="1"/>
</dbReference>
<dbReference type="PROSITE" id="PS00455">
    <property type="entry name" value="AMP_BINDING"/>
    <property type="match status" value="1"/>
</dbReference>
<protein>
    <submittedName>
        <fullName evidence="5">Cyclohexanecarboxylate-CoA ligase</fullName>
    </submittedName>
</protein>
<evidence type="ECO:0000256" key="2">
    <source>
        <dbReference type="ARBA" id="ARBA00022598"/>
    </source>
</evidence>